<dbReference type="OrthoDB" id="387122at2157"/>
<keyword evidence="3" id="KW-1185">Reference proteome</keyword>
<gene>
    <name evidence="2" type="ORF">SAMN04488587_1527</name>
</gene>
<accession>A0A1I0AA97</accession>
<evidence type="ECO:0000256" key="1">
    <source>
        <dbReference type="SAM" id="MobiDB-lite"/>
    </source>
</evidence>
<evidence type="ECO:0000313" key="2">
    <source>
        <dbReference type="EMBL" id="SES91129.1"/>
    </source>
</evidence>
<evidence type="ECO:0000313" key="3">
    <source>
        <dbReference type="Proteomes" id="UP000243338"/>
    </source>
</evidence>
<dbReference type="AlphaFoldDB" id="A0A1I0AA97"/>
<sequence>MEMQNILHNLQHENNSLVREVAELQNQTDSDNQPAGSNQVQAPIGANGDTLIFRPDETLETDVTSVYGANYNLQKKVKKFVSVIENLNRTIDKLRLDVAILKETNSKLASPEVNNIVEQKVQAGVKKNISAEKRRSMVNWYKHNQNGFLDYAFFADWGVYPVRVKGKNVIRKGDIEIIAHSNAEFKRGHIKYELTPEQVYQGDFHICGETKSGIYVIGSGMKDSKYLKY</sequence>
<organism evidence="2 3">
    <name type="scientific">Methanococcoides vulcani</name>
    <dbReference type="NCBI Taxonomy" id="1353158"/>
    <lineage>
        <taxon>Archaea</taxon>
        <taxon>Methanobacteriati</taxon>
        <taxon>Methanobacteriota</taxon>
        <taxon>Stenosarchaea group</taxon>
        <taxon>Methanomicrobia</taxon>
        <taxon>Methanosarcinales</taxon>
        <taxon>Methanosarcinaceae</taxon>
        <taxon>Methanococcoides</taxon>
    </lineage>
</organism>
<dbReference type="RefSeq" id="WP_091690018.1">
    <property type="nucleotide sequence ID" value="NZ_CAAGSJ010000002.1"/>
</dbReference>
<proteinExistence type="predicted"/>
<reference evidence="3" key="1">
    <citation type="submission" date="2016-10" db="EMBL/GenBank/DDBJ databases">
        <authorList>
            <person name="Varghese N."/>
            <person name="Submissions S."/>
        </authorList>
    </citation>
    <scope>NUCLEOTIDE SEQUENCE [LARGE SCALE GENOMIC DNA]</scope>
    <source>
        <strain evidence="3">SLH 33</strain>
    </source>
</reference>
<dbReference type="EMBL" id="FOHQ01000004">
    <property type="protein sequence ID" value="SES91129.1"/>
    <property type="molecule type" value="Genomic_DNA"/>
</dbReference>
<protein>
    <submittedName>
        <fullName evidence="2">Uncharacterized protein</fullName>
    </submittedName>
</protein>
<feature type="region of interest" description="Disordered" evidence="1">
    <location>
        <begin position="26"/>
        <end position="46"/>
    </location>
</feature>
<name>A0A1I0AA97_9EURY</name>
<dbReference type="Proteomes" id="UP000243338">
    <property type="component" value="Unassembled WGS sequence"/>
</dbReference>
<feature type="compositionally biased region" description="Polar residues" evidence="1">
    <location>
        <begin position="26"/>
        <end position="41"/>
    </location>
</feature>